<dbReference type="EC" id="5.3.1.8" evidence="3"/>
<dbReference type="GO" id="GO:0008270">
    <property type="term" value="F:zinc ion binding"/>
    <property type="evidence" value="ECO:0007669"/>
    <property type="project" value="InterPro"/>
</dbReference>
<evidence type="ECO:0000256" key="6">
    <source>
        <dbReference type="ARBA" id="ARBA00023235"/>
    </source>
</evidence>
<feature type="binding site" evidence="8">
    <location>
        <position position="103"/>
    </location>
    <ligand>
        <name>Zn(2+)</name>
        <dbReference type="ChEBI" id="CHEBI:29105"/>
    </ligand>
</feature>
<evidence type="ECO:0000256" key="2">
    <source>
        <dbReference type="ARBA" id="ARBA00010772"/>
    </source>
</evidence>
<dbReference type="Proteomes" id="UP000052979">
    <property type="component" value="Unassembled WGS sequence"/>
</dbReference>
<keyword evidence="5 8" id="KW-0862">Zinc</keyword>
<keyword evidence="12" id="KW-1185">Reference proteome</keyword>
<dbReference type="GO" id="GO:0004476">
    <property type="term" value="F:mannose-6-phosphate isomerase activity"/>
    <property type="evidence" value="ECO:0007669"/>
    <property type="project" value="UniProtKB-EC"/>
</dbReference>
<dbReference type="PANTHER" id="PTHR10309">
    <property type="entry name" value="MANNOSE-6-PHOSPHATE ISOMERASE"/>
    <property type="match status" value="1"/>
</dbReference>
<sequence length="405" mass="42752">MFIPIGNTPRDYAWGSLTGMSEALGTTASGAPEAELWLGAHPGSPSRILDPASVGADTLAEWIARDPETTLAGVDGGIDPVSGAPRLPFLLKILAAGGPLSLQAHPSAKMARRRFVQEEESGLARDAAERNYKDPFHKPELMYALSESFDALCGFREPSASVALLVEFADRVSGGQAEAISRFGRTLQGAPEAVLRRAVCWLLADGDRNEVAVLVEAVVAAAQGDERLASVTVRELAQSYPGDPGIVLSLLLNRVRLSRGEVLYLPAGNIHAYLAGTGIELMAASDNVLRGGLTPKYIDVPELVNVLEFSPLPVPYLAPEEAAPGVHVYRPDVPDFVLAVVQPESVEPVVVPLHGPAIGIVTEGAFSLRGAEGATGLERADSVYITPSEKELLVSGRGTLFIATV</sequence>
<dbReference type="KEGG" id="rtx:TI83_08765"/>
<dbReference type="PANTHER" id="PTHR10309:SF0">
    <property type="entry name" value="MANNOSE-6-PHOSPHATE ISOMERASE"/>
    <property type="match status" value="1"/>
</dbReference>
<dbReference type="PRINTS" id="PR00714">
    <property type="entry name" value="MAN6PISMRASE"/>
</dbReference>
<feature type="binding site" evidence="8">
    <location>
        <position position="105"/>
    </location>
    <ligand>
        <name>Zn(2+)</name>
        <dbReference type="ChEBI" id="CHEBI:29105"/>
    </ligand>
</feature>
<reference evidence="11 13" key="2">
    <citation type="submission" date="2018-02" db="EMBL/GenBank/DDBJ databases">
        <title>Bacteriophage NCPPB3778 and a type I-E CRISPR drive the evolution of the US Biological Select Agent, Rathayibacter toxicus.</title>
        <authorList>
            <person name="Davis E.W.II."/>
            <person name="Tabima J.F."/>
            <person name="Weisberg A.J."/>
            <person name="Lopes L.D."/>
            <person name="Wiseman M.S."/>
            <person name="Wiseman M.S."/>
            <person name="Pupko T."/>
            <person name="Belcher M.S."/>
            <person name="Sechler A.J."/>
            <person name="Tancos M.A."/>
            <person name="Schroeder B.K."/>
            <person name="Murray T.D."/>
            <person name="Luster D.G."/>
            <person name="Schneider W.L."/>
            <person name="Rogers E."/>
            <person name="Andreote F.D."/>
            <person name="Grunwald N.J."/>
            <person name="Putnam M.L."/>
            <person name="Chang J.H."/>
        </authorList>
    </citation>
    <scope>NUCLEOTIDE SEQUENCE [LARGE SCALE GENOMIC DNA]</scope>
    <source>
        <strain evidence="11 13">FH99</strain>
    </source>
</reference>
<evidence type="ECO:0000256" key="7">
    <source>
        <dbReference type="PIRSR" id="PIRSR001480-1"/>
    </source>
</evidence>
<feature type="active site" evidence="7">
    <location>
        <position position="290"/>
    </location>
</feature>
<dbReference type="AlphaFoldDB" id="A0A0C5BAX5"/>
<keyword evidence="4 8" id="KW-0479">Metal-binding</keyword>
<organism evidence="10 12">
    <name type="scientific">Rathayibacter toxicus</name>
    <dbReference type="NCBI Taxonomy" id="145458"/>
    <lineage>
        <taxon>Bacteria</taxon>
        <taxon>Bacillati</taxon>
        <taxon>Actinomycetota</taxon>
        <taxon>Actinomycetes</taxon>
        <taxon>Micrococcales</taxon>
        <taxon>Microbacteriaceae</taxon>
        <taxon>Rathayibacter</taxon>
    </lineage>
</organism>
<dbReference type="Pfam" id="PF20511">
    <property type="entry name" value="PMI_typeI_cat"/>
    <property type="match status" value="1"/>
</dbReference>
<dbReference type="EMBL" id="LBFI01000001">
    <property type="protein sequence ID" value="KKM47347.1"/>
    <property type="molecule type" value="Genomic_DNA"/>
</dbReference>
<evidence type="ECO:0000256" key="4">
    <source>
        <dbReference type="ARBA" id="ARBA00022723"/>
    </source>
</evidence>
<dbReference type="PIRSF" id="PIRSF001480">
    <property type="entry name" value="Mannose-6-phosphate_isomerase"/>
    <property type="match status" value="1"/>
</dbReference>
<evidence type="ECO:0000313" key="12">
    <source>
        <dbReference type="Proteomes" id="UP000052979"/>
    </source>
</evidence>
<name>A0A0C5BAX5_9MICO</name>
<accession>A0A0C5BAX5</accession>
<comment type="caution">
    <text evidence="10">The sequence shown here is derived from an EMBL/GenBank/DDBJ whole genome shotgun (WGS) entry which is preliminary data.</text>
</comment>
<keyword evidence="6 11" id="KW-0413">Isomerase</keyword>
<dbReference type="InterPro" id="IPR014710">
    <property type="entry name" value="RmlC-like_jellyroll"/>
</dbReference>
<feature type="binding site" evidence="8">
    <location>
        <position position="271"/>
    </location>
    <ligand>
        <name>Zn(2+)</name>
        <dbReference type="ChEBI" id="CHEBI:29105"/>
    </ligand>
</feature>
<feature type="binding site" evidence="8">
    <location>
        <position position="140"/>
    </location>
    <ligand>
        <name>Zn(2+)</name>
        <dbReference type="ChEBI" id="CHEBI:29105"/>
    </ligand>
</feature>
<evidence type="ECO:0000313" key="11">
    <source>
        <dbReference type="EMBL" id="PPI13764.1"/>
    </source>
</evidence>
<dbReference type="RefSeq" id="WP_027691725.1">
    <property type="nucleotide sequence ID" value="NZ_CP010848.1"/>
</dbReference>
<dbReference type="GeneID" id="93666597"/>
<evidence type="ECO:0000256" key="5">
    <source>
        <dbReference type="ARBA" id="ARBA00022833"/>
    </source>
</evidence>
<comment type="catalytic activity">
    <reaction evidence="1">
        <text>D-mannose 6-phosphate = D-fructose 6-phosphate</text>
        <dbReference type="Rhea" id="RHEA:12356"/>
        <dbReference type="ChEBI" id="CHEBI:58735"/>
        <dbReference type="ChEBI" id="CHEBI:61527"/>
        <dbReference type="EC" id="5.3.1.8"/>
    </reaction>
</comment>
<dbReference type="STRING" id="145458.APU90_08310"/>
<comment type="similarity">
    <text evidence="2">Belongs to the mannose-6-phosphate isomerase type 1 family.</text>
</comment>
<evidence type="ECO:0000313" key="13">
    <source>
        <dbReference type="Proteomes" id="UP000237966"/>
    </source>
</evidence>
<dbReference type="PATRIC" id="fig|145458.7.peg.2003"/>
<reference evidence="10 12" key="1">
    <citation type="submission" date="2015-04" db="EMBL/GenBank/DDBJ databases">
        <title>Draft genome sequence of Rathayibacter toxicus strain FH-142 (AKA 70134 or CS 32), a Western Australian isolate.</title>
        <authorList>
            <consortium name="Consortium for Microbial Forensics and Genomics (microFORGE)"/>
            <person name="Knight B.M."/>
            <person name="Roberts D.P."/>
            <person name="Lin D."/>
            <person name="Hari K."/>
            <person name="Fletcher J."/>
            <person name="Melcher U."/>
            <person name="Blagden T."/>
            <person name="Luster D.G."/>
            <person name="Sechler A.J."/>
            <person name="Schneider W.L."/>
            <person name="Winegar R.A."/>
        </authorList>
    </citation>
    <scope>NUCLEOTIDE SEQUENCE [LARGE SCALE GENOMIC DNA]</scope>
    <source>
        <strain evidence="10 12">FH142</strain>
    </source>
</reference>
<dbReference type="eggNOG" id="COG1482">
    <property type="taxonomic scope" value="Bacteria"/>
</dbReference>
<dbReference type="GO" id="GO:0005975">
    <property type="term" value="P:carbohydrate metabolic process"/>
    <property type="evidence" value="ECO:0007669"/>
    <property type="project" value="InterPro"/>
</dbReference>
<proteinExistence type="inferred from homology"/>
<dbReference type="InterPro" id="IPR016305">
    <property type="entry name" value="Mannose-6-P_Isomerase"/>
</dbReference>
<dbReference type="InterPro" id="IPR011051">
    <property type="entry name" value="RmlC_Cupin_sf"/>
</dbReference>
<dbReference type="OrthoDB" id="9792649at2"/>
<evidence type="ECO:0000256" key="3">
    <source>
        <dbReference type="ARBA" id="ARBA00011956"/>
    </source>
</evidence>
<dbReference type="NCBIfam" id="TIGR00218">
    <property type="entry name" value="manA"/>
    <property type="match status" value="1"/>
</dbReference>
<dbReference type="GO" id="GO:0009298">
    <property type="term" value="P:GDP-mannose biosynthetic process"/>
    <property type="evidence" value="ECO:0007669"/>
    <property type="project" value="InterPro"/>
</dbReference>
<comment type="cofactor">
    <cofactor evidence="8">
        <name>Zn(2+)</name>
        <dbReference type="ChEBI" id="CHEBI:29105"/>
    </cofactor>
    <text evidence="8">Binds 1 zinc ion per subunit.</text>
</comment>
<evidence type="ECO:0000256" key="8">
    <source>
        <dbReference type="PIRSR" id="PIRSR001480-2"/>
    </source>
</evidence>
<dbReference type="Gene3D" id="2.60.120.10">
    <property type="entry name" value="Jelly Rolls"/>
    <property type="match status" value="2"/>
</dbReference>
<gene>
    <name evidence="11" type="primary">manA</name>
    <name evidence="11" type="ORF">C5C51_08565</name>
    <name evidence="10" type="ORF">VT73_00420</name>
</gene>
<dbReference type="KEGG" id="rtc:APU90_08310"/>
<protein>
    <recommendedName>
        <fullName evidence="3">mannose-6-phosphate isomerase</fullName>
        <ecNumber evidence="3">5.3.1.8</ecNumber>
    </recommendedName>
</protein>
<dbReference type="GO" id="GO:0005829">
    <property type="term" value="C:cytosol"/>
    <property type="evidence" value="ECO:0007669"/>
    <property type="project" value="TreeGrafter"/>
</dbReference>
<evidence type="ECO:0000256" key="1">
    <source>
        <dbReference type="ARBA" id="ARBA00000757"/>
    </source>
</evidence>
<dbReference type="InterPro" id="IPR001250">
    <property type="entry name" value="Man6P_Isoase-1"/>
</dbReference>
<dbReference type="EMBL" id="PSWU01000013">
    <property type="protein sequence ID" value="PPI13764.1"/>
    <property type="molecule type" value="Genomic_DNA"/>
</dbReference>
<dbReference type="InterPro" id="IPR046457">
    <property type="entry name" value="PMI_typeI_cat"/>
</dbReference>
<dbReference type="SUPFAM" id="SSF51182">
    <property type="entry name" value="RmlC-like cupins"/>
    <property type="match status" value="1"/>
</dbReference>
<dbReference type="Proteomes" id="UP000237966">
    <property type="component" value="Unassembled WGS sequence"/>
</dbReference>
<evidence type="ECO:0000313" key="10">
    <source>
        <dbReference type="EMBL" id="KKM47347.1"/>
    </source>
</evidence>
<feature type="domain" description="Phosphomannose isomerase type I catalytic" evidence="9">
    <location>
        <begin position="7"/>
        <end position="156"/>
    </location>
</feature>
<dbReference type="CDD" id="cd07011">
    <property type="entry name" value="cupin_PMI_type_I_N"/>
    <property type="match status" value="1"/>
</dbReference>
<evidence type="ECO:0000259" key="9">
    <source>
        <dbReference type="Pfam" id="PF20511"/>
    </source>
</evidence>
<dbReference type="Gene3D" id="1.10.441.10">
    <property type="entry name" value="Phosphomannose Isomerase, domain 2"/>
    <property type="match status" value="1"/>
</dbReference>